<evidence type="ECO:0000259" key="1">
    <source>
        <dbReference type="Pfam" id="PF00501"/>
    </source>
</evidence>
<name>A0AAQ4S0L3_GASAC</name>
<dbReference type="InterPro" id="IPR052091">
    <property type="entry name" value="Beta-ala_Activ/Resist"/>
</dbReference>
<keyword evidence="3" id="KW-1185">Reference proteome</keyword>
<evidence type="ECO:0000313" key="3">
    <source>
        <dbReference type="Proteomes" id="UP000007635"/>
    </source>
</evidence>
<dbReference type="InterPro" id="IPR042099">
    <property type="entry name" value="ANL_N_sf"/>
</dbReference>
<dbReference type="Pfam" id="PF00501">
    <property type="entry name" value="AMP-binding"/>
    <property type="match status" value="1"/>
</dbReference>
<dbReference type="AlphaFoldDB" id="A0AAQ4S0L3"/>
<reference evidence="2" key="3">
    <citation type="submission" date="2025-09" db="UniProtKB">
        <authorList>
            <consortium name="Ensembl"/>
        </authorList>
    </citation>
    <scope>IDENTIFICATION</scope>
</reference>
<proteinExistence type="predicted"/>
<sequence length="129" mass="13898">MAARTLQELVAAAASLQPDRVAVKYDGGPASLLRYGDLVQLADELSRLLRQNCAPNGGVVGLYGSDDLFVPVWILGILQSPAAYVPLDPEAPGLLAARVMSRCGLEFCAVKTDVLQVHVDYLMDVWTQQ</sequence>
<dbReference type="PANTHER" id="PTHR44394:SF1">
    <property type="entry name" value="BETA-ALANINE-ACTIVATING ENZYME"/>
    <property type="match status" value="1"/>
</dbReference>
<dbReference type="GeneTree" id="ENSGT00940000178006"/>
<accession>A0AAQ4S0L3</accession>
<dbReference type="Proteomes" id="UP000007635">
    <property type="component" value="Chromosome VIII"/>
</dbReference>
<evidence type="ECO:0000313" key="2">
    <source>
        <dbReference type="Ensembl" id="ENSGACP00000069155.1"/>
    </source>
</evidence>
<organism evidence="2 3">
    <name type="scientific">Gasterosteus aculeatus aculeatus</name>
    <name type="common">three-spined stickleback</name>
    <dbReference type="NCBI Taxonomy" id="481459"/>
    <lineage>
        <taxon>Eukaryota</taxon>
        <taxon>Metazoa</taxon>
        <taxon>Chordata</taxon>
        <taxon>Craniata</taxon>
        <taxon>Vertebrata</taxon>
        <taxon>Euteleostomi</taxon>
        <taxon>Actinopterygii</taxon>
        <taxon>Neopterygii</taxon>
        <taxon>Teleostei</taxon>
        <taxon>Neoteleostei</taxon>
        <taxon>Acanthomorphata</taxon>
        <taxon>Eupercaria</taxon>
        <taxon>Perciformes</taxon>
        <taxon>Cottioidei</taxon>
        <taxon>Gasterosteales</taxon>
        <taxon>Gasterosteidae</taxon>
        <taxon>Gasterosteus</taxon>
    </lineage>
</organism>
<dbReference type="PANTHER" id="PTHR44394">
    <property type="entry name" value="BETA-ALANINE-ACTIVATING ENZYME"/>
    <property type="match status" value="1"/>
</dbReference>
<dbReference type="SUPFAM" id="SSF56801">
    <property type="entry name" value="Acetyl-CoA synthetase-like"/>
    <property type="match status" value="1"/>
</dbReference>
<feature type="domain" description="AMP-dependent synthetase/ligase" evidence="1">
    <location>
        <begin position="12"/>
        <end position="110"/>
    </location>
</feature>
<dbReference type="InterPro" id="IPR000873">
    <property type="entry name" value="AMP-dep_synth/lig_dom"/>
</dbReference>
<dbReference type="Gene3D" id="3.40.50.12780">
    <property type="entry name" value="N-terminal domain of ligase-like"/>
    <property type="match status" value="1"/>
</dbReference>
<reference evidence="2 3" key="1">
    <citation type="journal article" date="2021" name="G3 (Bethesda)">
        <title>Improved contiguity of the threespine stickleback genome using long-read sequencing.</title>
        <authorList>
            <person name="Nath S."/>
            <person name="Shaw D.E."/>
            <person name="White M.A."/>
        </authorList>
    </citation>
    <scope>NUCLEOTIDE SEQUENCE [LARGE SCALE GENOMIC DNA]</scope>
    <source>
        <strain evidence="2 3">Lake Benthic</strain>
    </source>
</reference>
<reference evidence="2" key="2">
    <citation type="submission" date="2025-08" db="UniProtKB">
        <authorList>
            <consortium name="Ensembl"/>
        </authorList>
    </citation>
    <scope>IDENTIFICATION</scope>
</reference>
<dbReference type="Ensembl" id="ENSGACT00000029735.1">
    <property type="protein sequence ID" value="ENSGACP00000069155.1"/>
    <property type="gene ID" value="ENSGACG00000024814.1"/>
</dbReference>
<dbReference type="GO" id="GO:0043041">
    <property type="term" value="P:amino acid activation for nonribosomal peptide biosynthetic process"/>
    <property type="evidence" value="ECO:0007669"/>
    <property type="project" value="TreeGrafter"/>
</dbReference>
<protein>
    <recommendedName>
        <fullName evidence="1">AMP-dependent synthetase/ligase domain-containing protein</fullName>
    </recommendedName>
</protein>